<proteinExistence type="predicted"/>
<feature type="domain" description="Helix-turn-helix" evidence="1">
    <location>
        <begin position="41"/>
        <end position="84"/>
    </location>
</feature>
<dbReference type="OrthoDB" id="1097811at2"/>
<organism evidence="2 3">
    <name type="scientific">Paenimyroides ummariense</name>
    <dbReference type="NCBI Taxonomy" id="913024"/>
    <lineage>
        <taxon>Bacteria</taxon>
        <taxon>Pseudomonadati</taxon>
        <taxon>Bacteroidota</taxon>
        <taxon>Flavobacteriia</taxon>
        <taxon>Flavobacteriales</taxon>
        <taxon>Flavobacteriaceae</taxon>
        <taxon>Paenimyroides</taxon>
    </lineage>
</organism>
<dbReference type="Pfam" id="PF12728">
    <property type="entry name" value="HTH_17"/>
    <property type="match status" value="1"/>
</dbReference>
<dbReference type="RefSeq" id="WP_091517436.1">
    <property type="nucleotide sequence ID" value="NZ_FOVI01000001.1"/>
</dbReference>
<sequence>MEQINLLQYTSQELKEVIQNAITDSMATLQSKLQPKKADEYLTRQEVADLFKVDLSTIHNWCKQGKLKPYGIGSRVYFLRADIDNCLIPLNN</sequence>
<accession>A0A1I4W7S1</accession>
<evidence type="ECO:0000313" key="2">
    <source>
        <dbReference type="EMBL" id="SFN09427.1"/>
    </source>
</evidence>
<dbReference type="Proteomes" id="UP000199036">
    <property type="component" value="Unassembled WGS sequence"/>
</dbReference>
<keyword evidence="3" id="KW-1185">Reference proteome</keyword>
<dbReference type="InterPro" id="IPR009061">
    <property type="entry name" value="DNA-bd_dom_put_sf"/>
</dbReference>
<evidence type="ECO:0000313" key="3">
    <source>
        <dbReference type="Proteomes" id="UP000199036"/>
    </source>
</evidence>
<dbReference type="EMBL" id="FOVI01000001">
    <property type="protein sequence ID" value="SFN09427.1"/>
    <property type="molecule type" value="Genomic_DNA"/>
</dbReference>
<protein>
    <submittedName>
        <fullName evidence="2">DNA binding domain-containing protein, excisionase family</fullName>
    </submittedName>
</protein>
<reference evidence="3" key="1">
    <citation type="submission" date="2016-10" db="EMBL/GenBank/DDBJ databases">
        <authorList>
            <person name="Varghese N."/>
            <person name="Submissions S."/>
        </authorList>
    </citation>
    <scope>NUCLEOTIDE SEQUENCE [LARGE SCALE GENOMIC DNA]</scope>
    <source>
        <strain evidence="3">DS-12</strain>
    </source>
</reference>
<dbReference type="AlphaFoldDB" id="A0A1I4W7S1"/>
<dbReference type="STRING" id="913024.SAMN05421741_101101"/>
<dbReference type="InterPro" id="IPR041657">
    <property type="entry name" value="HTH_17"/>
</dbReference>
<evidence type="ECO:0000259" key="1">
    <source>
        <dbReference type="Pfam" id="PF12728"/>
    </source>
</evidence>
<gene>
    <name evidence="2" type="ORF">SAMN05421741_101101</name>
</gene>
<dbReference type="SUPFAM" id="SSF46955">
    <property type="entry name" value="Putative DNA-binding domain"/>
    <property type="match status" value="1"/>
</dbReference>
<name>A0A1I4W7S1_9FLAO</name>